<keyword evidence="5" id="KW-1185">Reference proteome</keyword>
<dbReference type="GO" id="GO:0003677">
    <property type="term" value="F:DNA binding"/>
    <property type="evidence" value="ECO:0007669"/>
    <property type="project" value="InterPro"/>
</dbReference>
<feature type="repeat" description="TPR" evidence="1">
    <location>
        <begin position="552"/>
        <end position="585"/>
    </location>
</feature>
<dbReference type="InterPro" id="IPR027417">
    <property type="entry name" value="P-loop_NTPase"/>
</dbReference>
<dbReference type="InterPro" id="IPR011990">
    <property type="entry name" value="TPR-like_helical_dom_sf"/>
</dbReference>
<dbReference type="PANTHER" id="PTHR47691">
    <property type="entry name" value="REGULATOR-RELATED"/>
    <property type="match status" value="1"/>
</dbReference>
<gene>
    <name evidence="4" type="ORF">F4553_007839</name>
</gene>
<sequence length="839" mass="89837">MDLVTSLDELARLLRDLRRRHARRRGGAELTYRELAALTGWSHGIIGEYLAGRVLPPTERFDVLIRLLGAGPAEQGALATARDRVEEARRPAAAPLAVPRQLPGEAFGFTGRESQLAELDALLDRGAHTIGTVCGTAGVGKTTLAVRWAHRTADRFPDGQLYADLRGYDDGAPLLPGDTLARFMRALGATATEIPTDLDERAAGYRTLISGRRMLLVLDNAADVDQVRPLLPGTPTCLVLVTSRSSLAGLAAREGAHRVTLDVLADAEAIALLRTVIGDRVDAEPDAAAEIARRCARLPLALRIAAELAVARPASALGQLAADLRDEAHRLDRLHVPGDPRTAVRSVFSWSHRRLSPTAARAFGLLGLHPGRDYDAHDVAALTGAGLAGAQAALDELARAHLVAAHGTGFAMHDLLRAYAAECAPEEDAPLTRLFDHYLSRATAATAALYPHDRTPQIDRNTPHGRNAPHGRTVTPDPVPDEPNLDDPVAALTWLDRHRPNLVAVATTTARHSVGLSRALWRYYEVGGHHEDALAVHTAAAQAARETAAGLAGVLINLGNVYWWLGDHRRAQAHFEEALDGHRREGDLDGEARALARLGVVHERLGHTALARERLAAALALYRRGGDRHGEGVQLVNLGALHRRTGEWIVAAELHEAAAELFAHLGDRRLLGYALGNLGADCRLLGRHADALAHLERALELCRETGDPGGTGSAHAAIGAVLLAMGDPAAALQRLQAALAISRDIGDRALETEVLNHLGETLRAMGEAAAALDRHHAALALARRTGDQFEQARALDGIGRAHPDEGFADEHRRQALAIYERLGAPEADAVRAGLSRAPR</sequence>
<dbReference type="EMBL" id="JACHMN010000003">
    <property type="protein sequence ID" value="MBB5874405.1"/>
    <property type="molecule type" value="Genomic_DNA"/>
</dbReference>
<dbReference type="PANTHER" id="PTHR47691:SF3">
    <property type="entry name" value="HTH-TYPE TRANSCRIPTIONAL REGULATOR RV0890C-RELATED"/>
    <property type="match status" value="1"/>
</dbReference>
<dbReference type="SUPFAM" id="SSF48452">
    <property type="entry name" value="TPR-like"/>
    <property type="match status" value="2"/>
</dbReference>
<keyword evidence="1" id="KW-0802">TPR repeat</keyword>
<evidence type="ECO:0000256" key="1">
    <source>
        <dbReference type="PROSITE-ProRule" id="PRU00339"/>
    </source>
</evidence>
<reference evidence="4 5" key="1">
    <citation type="submission" date="2020-08" db="EMBL/GenBank/DDBJ databases">
        <title>Sequencing the genomes of 1000 actinobacteria strains.</title>
        <authorList>
            <person name="Klenk H.-P."/>
        </authorList>
    </citation>
    <scope>NUCLEOTIDE SEQUENCE [LARGE SCALE GENOMIC DNA]</scope>
    <source>
        <strain evidence="4 5">DSM 45362</strain>
    </source>
</reference>
<dbReference type="Gene3D" id="1.10.260.40">
    <property type="entry name" value="lambda repressor-like DNA-binding domains"/>
    <property type="match status" value="1"/>
</dbReference>
<dbReference type="AlphaFoldDB" id="A0A841C3D8"/>
<dbReference type="Proteomes" id="UP000587527">
    <property type="component" value="Unassembled WGS sequence"/>
</dbReference>
<evidence type="ECO:0000313" key="5">
    <source>
        <dbReference type="Proteomes" id="UP000587527"/>
    </source>
</evidence>
<evidence type="ECO:0000256" key="2">
    <source>
        <dbReference type="SAM" id="MobiDB-lite"/>
    </source>
</evidence>
<organism evidence="4 5">
    <name type="scientific">Allocatelliglobosispora scoriae</name>
    <dbReference type="NCBI Taxonomy" id="643052"/>
    <lineage>
        <taxon>Bacteria</taxon>
        <taxon>Bacillati</taxon>
        <taxon>Actinomycetota</taxon>
        <taxon>Actinomycetes</taxon>
        <taxon>Micromonosporales</taxon>
        <taxon>Micromonosporaceae</taxon>
        <taxon>Allocatelliglobosispora</taxon>
    </lineage>
</organism>
<dbReference type="PROSITE" id="PS50005">
    <property type="entry name" value="TPR"/>
    <property type="match status" value="1"/>
</dbReference>
<dbReference type="InterPro" id="IPR010982">
    <property type="entry name" value="Lambda_DNA-bd_dom_sf"/>
</dbReference>
<proteinExistence type="predicted"/>
<dbReference type="InterPro" id="IPR019734">
    <property type="entry name" value="TPR_rpt"/>
</dbReference>
<dbReference type="Gene3D" id="3.40.50.300">
    <property type="entry name" value="P-loop containing nucleotide triphosphate hydrolases"/>
    <property type="match status" value="1"/>
</dbReference>
<dbReference type="Pfam" id="PF13560">
    <property type="entry name" value="HTH_31"/>
    <property type="match status" value="1"/>
</dbReference>
<dbReference type="Pfam" id="PF13424">
    <property type="entry name" value="TPR_12"/>
    <property type="match status" value="2"/>
</dbReference>
<evidence type="ECO:0000259" key="3">
    <source>
        <dbReference type="SMART" id="SM00530"/>
    </source>
</evidence>
<dbReference type="SMART" id="SM00530">
    <property type="entry name" value="HTH_XRE"/>
    <property type="match status" value="1"/>
</dbReference>
<feature type="region of interest" description="Disordered" evidence="2">
    <location>
        <begin position="454"/>
        <end position="487"/>
    </location>
</feature>
<dbReference type="SUPFAM" id="SSF52540">
    <property type="entry name" value="P-loop containing nucleoside triphosphate hydrolases"/>
    <property type="match status" value="1"/>
</dbReference>
<dbReference type="InterPro" id="IPR001387">
    <property type="entry name" value="Cro/C1-type_HTH"/>
</dbReference>
<feature type="domain" description="HTH cro/C1-type" evidence="3">
    <location>
        <begin position="13"/>
        <end position="75"/>
    </location>
</feature>
<accession>A0A841C3D8</accession>
<dbReference type="Gene3D" id="1.25.40.10">
    <property type="entry name" value="Tetratricopeptide repeat domain"/>
    <property type="match status" value="1"/>
</dbReference>
<comment type="caution">
    <text evidence="4">The sequence shown here is derived from an EMBL/GenBank/DDBJ whole genome shotgun (WGS) entry which is preliminary data.</text>
</comment>
<name>A0A841C3D8_9ACTN</name>
<dbReference type="GO" id="GO:0043531">
    <property type="term" value="F:ADP binding"/>
    <property type="evidence" value="ECO:0007669"/>
    <property type="project" value="InterPro"/>
</dbReference>
<dbReference type="SMART" id="SM00028">
    <property type="entry name" value="TPR"/>
    <property type="match status" value="6"/>
</dbReference>
<dbReference type="PRINTS" id="PR00364">
    <property type="entry name" value="DISEASERSIST"/>
</dbReference>
<evidence type="ECO:0000313" key="4">
    <source>
        <dbReference type="EMBL" id="MBB5874405.1"/>
    </source>
</evidence>
<protein>
    <submittedName>
        <fullName evidence="4">Tetratricopeptide (TPR) repeat protein</fullName>
    </submittedName>
</protein>